<dbReference type="Gene3D" id="3.50.50.60">
    <property type="entry name" value="FAD/NAD(P)-binding domain"/>
    <property type="match status" value="1"/>
</dbReference>
<evidence type="ECO:0000256" key="8">
    <source>
        <dbReference type="ARBA" id="ARBA00023004"/>
    </source>
</evidence>
<keyword evidence="6" id="KW-0274">FAD</keyword>
<keyword evidence="5 10" id="KW-0479">Metal-binding</keyword>
<sequence length="323" mass="36392">MTAYFQHTDPDVFSDPDRFVPDRWLSPDAPKMARNFVLFSRGSRNCIGMNLATAEINFMLTALFRPGAPKFELFETGETDVVAVHDYIVPLARLDSKGFDFSALWYQPNPHSQAAAMSQAEDSASYDCIIVGAGLTGIVAAQRLLQAHPETQLVILERDYCLGGVWGERRNYPSFWSQWTHGIAEFSDMPMERPPPKDCMHDLFRAKYTTNYLEDYVNNMSHSGKTLRDRIQFNTQVQSIRKTNGQWNVICLDVNTNSQRSMCSPKLMMANGQASIPNVPHFAGQEYYSGQIIHSIDFGQSDIVQDQSIEGVYKNESGLFTGA</sequence>
<accession>A0ABR1PTF4</accession>
<comment type="similarity">
    <text evidence="2">Belongs to the FMO family.</text>
</comment>
<dbReference type="InterPro" id="IPR001128">
    <property type="entry name" value="Cyt_P450"/>
</dbReference>
<evidence type="ECO:0000256" key="4">
    <source>
        <dbReference type="ARBA" id="ARBA00022630"/>
    </source>
</evidence>
<dbReference type="SUPFAM" id="SSF48264">
    <property type="entry name" value="Cytochrome P450"/>
    <property type="match status" value="1"/>
</dbReference>
<keyword evidence="10" id="KW-0349">Heme</keyword>
<keyword evidence="9 10" id="KW-0503">Monooxygenase</keyword>
<dbReference type="Pfam" id="PF00743">
    <property type="entry name" value="FMO-like"/>
    <property type="match status" value="1"/>
</dbReference>
<dbReference type="PROSITE" id="PS00086">
    <property type="entry name" value="CYTOCHROME_P450"/>
    <property type="match status" value="1"/>
</dbReference>
<evidence type="ECO:0000256" key="3">
    <source>
        <dbReference type="ARBA" id="ARBA00010617"/>
    </source>
</evidence>
<evidence type="ECO:0000256" key="6">
    <source>
        <dbReference type="ARBA" id="ARBA00022827"/>
    </source>
</evidence>
<dbReference type="InterPro" id="IPR020946">
    <property type="entry name" value="Flavin_mOase-like"/>
</dbReference>
<dbReference type="InterPro" id="IPR036188">
    <property type="entry name" value="FAD/NAD-bd_sf"/>
</dbReference>
<dbReference type="PANTHER" id="PTHR23023">
    <property type="entry name" value="DIMETHYLANILINE MONOOXYGENASE"/>
    <property type="match status" value="1"/>
</dbReference>
<dbReference type="PRINTS" id="PR00465">
    <property type="entry name" value="EP450IV"/>
</dbReference>
<evidence type="ECO:0000256" key="1">
    <source>
        <dbReference type="ARBA" id="ARBA00001971"/>
    </source>
</evidence>
<dbReference type="SUPFAM" id="SSF51905">
    <property type="entry name" value="FAD/NAD(P)-binding domain"/>
    <property type="match status" value="1"/>
</dbReference>
<evidence type="ECO:0000313" key="12">
    <source>
        <dbReference type="Proteomes" id="UP001391051"/>
    </source>
</evidence>
<dbReference type="GeneID" id="92083878"/>
<organism evidence="11 12">
    <name type="scientific">Apiospora aurea</name>
    <dbReference type="NCBI Taxonomy" id="335848"/>
    <lineage>
        <taxon>Eukaryota</taxon>
        <taxon>Fungi</taxon>
        <taxon>Dikarya</taxon>
        <taxon>Ascomycota</taxon>
        <taxon>Pezizomycotina</taxon>
        <taxon>Sordariomycetes</taxon>
        <taxon>Xylariomycetidae</taxon>
        <taxon>Amphisphaeriales</taxon>
        <taxon>Apiosporaceae</taxon>
        <taxon>Apiospora</taxon>
    </lineage>
</organism>
<evidence type="ECO:0000256" key="7">
    <source>
        <dbReference type="ARBA" id="ARBA00023002"/>
    </source>
</evidence>
<evidence type="ECO:0000256" key="9">
    <source>
        <dbReference type="ARBA" id="ARBA00023033"/>
    </source>
</evidence>
<dbReference type="RefSeq" id="XP_066693054.1">
    <property type="nucleotide sequence ID" value="XM_066850816.1"/>
</dbReference>
<comment type="similarity">
    <text evidence="3 10">Belongs to the cytochrome P450 family.</text>
</comment>
<protein>
    <submittedName>
        <fullName evidence="11">Dimethylaniline monooxygenase</fullName>
    </submittedName>
</protein>
<comment type="caution">
    <text evidence="11">The sequence shown here is derived from an EMBL/GenBank/DDBJ whole genome shotgun (WGS) entry which is preliminary data.</text>
</comment>
<proteinExistence type="inferred from homology"/>
<keyword evidence="4" id="KW-0285">Flavoprotein</keyword>
<keyword evidence="7 10" id="KW-0560">Oxidoreductase</keyword>
<gene>
    <name evidence="11" type="ORF">PG986_014594</name>
</gene>
<keyword evidence="12" id="KW-1185">Reference proteome</keyword>
<evidence type="ECO:0000256" key="2">
    <source>
        <dbReference type="ARBA" id="ARBA00009183"/>
    </source>
</evidence>
<dbReference type="InterPro" id="IPR017972">
    <property type="entry name" value="Cyt_P450_CS"/>
</dbReference>
<dbReference type="InterPro" id="IPR002403">
    <property type="entry name" value="Cyt_P450_E_grp-IV"/>
</dbReference>
<dbReference type="Proteomes" id="UP001391051">
    <property type="component" value="Unassembled WGS sequence"/>
</dbReference>
<evidence type="ECO:0000313" key="11">
    <source>
        <dbReference type="EMBL" id="KAK7937726.1"/>
    </source>
</evidence>
<name>A0ABR1PTF4_9PEZI</name>
<dbReference type="InterPro" id="IPR050346">
    <property type="entry name" value="FMO-like"/>
</dbReference>
<reference evidence="11 12" key="1">
    <citation type="submission" date="2023-01" db="EMBL/GenBank/DDBJ databases">
        <title>Analysis of 21 Apiospora genomes using comparative genomics revels a genus with tremendous synthesis potential of carbohydrate active enzymes and secondary metabolites.</title>
        <authorList>
            <person name="Sorensen T."/>
        </authorList>
    </citation>
    <scope>NUCLEOTIDE SEQUENCE [LARGE SCALE GENOMIC DNA]</scope>
    <source>
        <strain evidence="11 12">CBS 24483</strain>
    </source>
</reference>
<dbReference type="EMBL" id="JAQQWE010000010">
    <property type="protein sequence ID" value="KAK7937726.1"/>
    <property type="molecule type" value="Genomic_DNA"/>
</dbReference>
<evidence type="ECO:0000256" key="10">
    <source>
        <dbReference type="RuleBase" id="RU000461"/>
    </source>
</evidence>
<dbReference type="Gene3D" id="1.10.630.10">
    <property type="entry name" value="Cytochrome P450"/>
    <property type="match status" value="1"/>
</dbReference>
<evidence type="ECO:0000256" key="5">
    <source>
        <dbReference type="ARBA" id="ARBA00022723"/>
    </source>
</evidence>
<dbReference type="InterPro" id="IPR036396">
    <property type="entry name" value="Cyt_P450_sf"/>
</dbReference>
<comment type="cofactor">
    <cofactor evidence="1">
        <name>heme</name>
        <dbReference type="ChEBI" id="CHEBI:30413"/>
    </cofactor>
</comment>
<dbReference type="Pfam" id="PF00067">
    <property type="entry name" value="p450"/>
    <property type="match status" value="1"/>
</dbReference>
<dbReference type="GO" id="GO:0004497">
    <property type="term" value="F:monooxygenase activity"/>
    <property type="evidence" value="ECO:0007669"/>
    <property type="project" value="UniProtKB-KW"/>
</dbReference>
<keyword evidence="8 10" id="KW-0408">Iron</keyword>